<protein>
    <submittedName>
        <fullName evidence="6">Polysaccharide deacetylase family protein</fullName>
    </submittedName>
</protein>
<evidence type="ECO:0000256" key="2">
    <source>
        <dbReference type="ARBA" id="ARBA00022723"/>
    </source>
</evidence>
<dbReference type="PANTHER" id="PTHR31609:SF1">
    <property type="entry name" value="CARBOHYDRATE DEACETYLASE"/>
    <property type="match status" value="1"/>
</dbReference>
<dbReference type="RefSeq" id="WP_379832035.1">
    <property type="nucleotide sequence ID" value="NZ_JBHUHU010000005.1"/>
</dbReference>
<gene>
    <name evidence="6" type="ORF">ACFSJE_16855</name>
</gene>
<name>A0ABW4Y108_9FLAO</name>
<keyword evidence="7" id="KW-1185">Reference proteome</keyword>
<comment type="caution">
    <text evidence="6">The sequence shown here is derived from an EMBL/GenBank/DDBJ whole genome shotgun (WGS) entry which is preliminary data.</text>
</comment>
<keyword evidence="5" id="KW-0119">Carbohydrate metabolism</keyword>
<comment type="cofactor">
    <cofactor evidence="1">
        <name>Mg(2+)</name>
        <dbReference type="ChEBI" id="CHEBI:18420"/>
    </cofactor>
</comment>
<reference evidence="7" key="1">
    <citation type="journal article" date="2019" name="Int. J. Syst. Evol. Microbiol.">
        <title>The Global Catalogue of Microorganisms (GCM) 10K type strain sequencing project: providing services to taxonomists for standard genome sequencing and annotation.</title>
        <authorList>
            <consortium name="The Broad Institute Genomics Platform"/>
            <consortium name="The Broad Institute Genome Sequencing Center for Infectious Disease"/>
            <person name="Wu L."/>
            <person name="Ma J."/>
        </authorList>
    </citation>
    <scope>NUCLEOTIDE SEQUENCE [LARGE SCALE GENOMIC DNA]</scope>
    <source>
        <strain evidence="7">JCM 3389</strain>
    </source>
</reference>
<organism evidence="6 7">
    <name type="scientific">Flagellimonas iocasae</name>
    <dbReference type="NCBI Taxonomy" id="2055905"/>
    <lineage>
        <taxon>Bacteria</taxon>
        <taxon>Pseudomonadati</taxon>
        <taxon>Bacteroidota</taxon>
        <taxon>Flavobacteriia</taxon>
        <taxon>Flavobacteriales</taxon>
        <taxon>Flavobacteriaceae</taxon>
        <taxon>Flagellimonas</taxon>
    </lineage>
</organism>
<dbReference type="SUPFAM" id="SSF88713">
    <property type="entry name" value="Glycoside hydrolase/deacetylase"/>
    <property type="match status" value="1"/>
</dbReference>
<dbReference type="PANTHER" id="PTHR31609">
    <property type="entry name" value="YDJC DEACETYLASE FAMILY MEMBER"/>
    <property type="match status" value="1"/>
</dbReference>
<dbReference type="Gene3D" id="3.20.20.370">
    <property type="entry name" value="Glycoside hydrolase/deacetylase"/>
    <property type="match status" value="1"/>
</dbReference>
<dbReference type="Proteomes" id="UP001597342">
    <property type="component" value="Unassembled WGS sequence"/>
</dbReference>
<evidence type="ECO:0000256" key="3">
    <source>
        <dbReference type="ARBA" id="ARBA00022801"/>
    </source>
</evidence>
<keyword evidence="2" id="KW-0479">Metal-binding</keyword>
<dbReference type="CDD" id="cd10802">
    <property type="entry name" value="YdjC_TTHB029_like"/>
    <property type="match status" value="1"/>
</dbReference>
<dbReference type="EMBL" id="JBHUHU010000005">
    <property type="protein sequence ID" value="MFD2101461.1"/>
    <property type="molecule type" value="Genomic_DNA"/>
</dbReference>
<dbReference type="Pfam" id="PF04794">
    <property type="entry name" value="YdjC"/>
    <property type="match status" value="1"/>
</dbReference>
<evidence type="ECO:0000313" key="7">
    <source>
        <dbReference type="Proteomes" id="UP001597342"/>
    </source>
</evidence>
<dbReference type="InterPro" id="IPR011330">
    <property type="entry name" value="Glyco_hydro/deAcase_b/a-brl"/>
</dbReference>
<evidence type="ECO:0000256" key="1">
    <source>
        <dbReference type="ARBA" id="ARBA00001946"/>
    </source>
</evidence>
<proteinExistence type="predicted"/>
<keyword evidence="3" id="KW-0378">Hydrolase</keyword>
<evidence type="ECO:0000256" key="4">
    <source>
        <dbReference type="ARBA" id="ARBA00022842"/>
    </source>
</evidence>
<keyword evidence="4" id="KW-0460">Magnesium</keyword>
<sequence length="301" mass="35062">MKRLKFIGHHKLDMKLAELLGYKEHTKLLIIHADDAGLSHSENMATIESLKHGVVNSYSIMINCPWSFEICQFAKQNPQFDYGIHLTLTCEWETYKFGSVLPSNQVPSLLDQNGFFYMRREQLVSNATLEDVEKELDAQIQRAFQLGLNPSHIDSHMYSVGSCPEFFKIYQDLGTKYQLPIMVSEQLMEMVGLNPKYYIKTGDLLIKKVHYGIFDYFKSQSLREYYSKVFEDLVSGLNLILIHPAYDTFEMKGITINHPNFGSEWRQIDFDSFTSDSCKEQLKKSDIELITWRDIRNVMYN</sequence>
<accession>A0ABW4Y108</accession>
<evidence type="ECO:0000313" key="6">
    <source>
        <dbReference type="EMBL" id="MFD2101461.1"/>
    </source>
</evidence>
<dbReference type="InterPro" id="IPR006879">
    <property type="entry name" value="YdjC-like"/>
</dbReference>
<evidence type="ECO:0000256" key="5">
    <source>
        <dbReference type="ARBA" id="ARBA00023277"/>
    </source>
</evidence>